<reference evidence="1" key="2">
    <citation type="submission" date="2023-06" db="EMBL/GenBank/DDBJ databases">
        <authorList>
            <person name="Ma L."/>
            <person name="Liu K.-W."/>
            <person name="Li Z."/>
            <person name="Hsiao Y.-Y."/>
            <person name="Qi Y."/>
            <person name="Fu T."/>
            <person name="Tang G."/>
            <person name="Zhang D."/>
            <person name="Sun W.-H."/>
            <person name="Liu D.-K."/>
            <person name="Li Y."/>
            <person name="Chen G.-Z."/>
            <person name="Liu X.-D."/>
            <person name="Liao X.-Y."/>
            <person name="Jiang Y.-T."/>
            <person name="Yu X."/>
            <person name="Hao Y."/>
            <person name="Huang J."/>
            <person name="Zhao X.-W."/>
            <person name="Ke S."/>
            <person name="Chen Y.-Y."/>
            <person name="Wu W.-L."/>
            <person name="Hsu J.-L."/>
            <person name="Lin Y.-F."/>
            <person name="Huang M.-D."/>
            <person name="Li C.-Y."/>
            <person name="Huang L."/>
            <person name="Wang Z.-W."/>
            <person name="Zhao X."/>
            <person name="Zhong W.-Y."/>
            <person name="Peng D.-H."/>
            <person name="Ahmad S."/>
            <person name="Lan S."/>
            <person name="Zhang J.-S."/>
            <person name="Tsai W.-C."/>
            <person name="Van De Peer Y."/>
            <person name="Liu Z.-J."/>
        </authorList>
    </citation>
    <scope>NUCLEOTIDE SEQUENCE</scope>
    <source>
        <strain evidence="1">CP</strain>
        <tissue evidence="1">Leaves</tissue>
    </source>
</reference>
<protein>
    <submittedName>
        <fullName evidence="1">Uncharacterized protein</fullName>
    </submittedName>
</protein>
<comment type="caution">
    <text evidence="1">The sequence shown here is derived from an EMBL/GenBank/DDBJ whole genome shotgun (WGS) entry which is preliminary data.</text>
</comment>
<dbReference type="AlphaFoldDB" id="A0AAV9CKQ2"/>
<name>A0AAV9CKQ2_ACOCL</name>
<dbReference type="Proteomes" id="UP001180020">
    <property type="component" value="Unassembled WGS sequence"/>
</dbReference>
<accession>A0AAV9CKQ2</accession>
<dbReference type="EMBL" id="JAUJYO010000019">
    <property type="protein sequence ID" value="KAK1288803.1"/>
    <property type="molecule type" value="Genomic_DNA"/>
</dbReference>
<organism evidence="1 2">
    <name type="scientific">Acorus calamus</name>
    <name type="common">Sweet flag</name>
    <dbReference type="NCBI Taxonomy" id="4465"/>
    <lineage>
        <taxon>Eukaryota</taxon>
        <taxon>Viridiplantae</taxon>
        <taxon>Streptophyta</taxon>
        <taxon>Embryophyta</taxon>
        <taxon>Tracheophyta</taxon>
        <taxon>Spermatophyta</taxon>
        <taxon>Magnoliopsida</taxon>
        <taxon>Liliopsida</taxon>
        <taxon>Acoraceae</taxon>
        <taxon>Acorus</taxon>
    </lineage>
</organism>
<proteinExistence type="predicted"/>
<gene>
    <name evidence="1" type="ORF">QJS10_CPB19g01672</name>
</gene>
<sequence length="57" mass="6336">MEALSLFPPPHVPTLHYPARASTLSLPCLRPSKILSAKSSAAMDTSIETERRRRLFS</sequence>
<evidence type="ECO:0000313" key="1">
    <source>
        <dbReference type="EMBL" id="KAK1288803.1"/>
    </source>
</evidence>
<reference evidence="1" key="1">
    <citation type="journal article" date="2023" name="Nat. Commun.">
        <title>Diploid and tetraploid genomes of Acorus and the evolution of monocots.</title>
        <authorList>
            <person name="Ma L."/>
            <person name="Liu K.W."/>
            <person name="Li Z."/>
            <person name="Hsiao Y.Y."/>
            <person name="Qi Y."/>
            <person name="Fu T."/>
            <person name="Tang G.D."/>
            <person name="Zhang D."/>
            <person name="Sun W.H."/>
            <person name="Liu D.K."/>
            <person name="Li Y."/>
            <person name="Chen G.Z."/>
            <person name="Liu X.D."/>
            <person name="Liao X.Y."/>
            <person name="Jiang Y.T."/>
            <person name="Yu X."/>
            <person name="Hao Y."/>
            <person name="Huang J."/>
            <person name="Zhao X.W."/>
            <person name="Ke S."/>
            <person name="Chen Y.Y."/>
            <person name="Wu W.L."/>
            <person name="Hsu J.L."/>
            <person name="Lin Y.F."/>
            <person name="Huang M.D."/>
            <person name="Li C.Y."/>
            <person name="Huang L."/>
            <person name="Wang Z.W."/>
            <person name="Zhao X."/>
            <person name="Zhong W.Y."/>
            <person name="Peng D.H."/>
            <person name="Ahmad S."/>
            <person name="Lan S."/>
            <person name="Zhang J.S."/>
            <person name="Tsai W.C."/>
            <person name="Van de Peer Y."/>
            <person name="Liu Z.J."/>
        </authorList>
    </citation>
    <scope>NUCLEOTIDE SEQUENCE</scope>
    <source>
        <strain evidence="1">CP</strain>
    </source>
</reference>
<evidence type="ECO:0000313" key="2">
    <source>
        <dbReference type="Proteomes" id="UP001180020"/>
    </source>
</evidence>
<keyword evidence="2" id="KW-1185">Reference proteome</keyword>